<organism evidence="1 2">
    <name type="scientific">Bhargavaea ginsengi</name>
    <dbReference type="NCBI Taxonomy" id="426757"/>
    <lineage>
        <taxon>Bacteria</taxon>
        <taxon>Bacillati</taxon>
        <taxon>Bacillota</taxon>
        <taxon>Bacilli</taxon>
        <taxon>Bacillales</taxon>
        <taxon>Caryophanaceae</taxon>
        <taxon>Bhargavaea</taxon>
    </lineage>
</organism>
<evidence type="ECO:0008006" key="3">
    <source>
        <dbReference type="Google" id="ProtNLM"/>
    </source>
</evidence>
<dbReference type="AlphaFoldDB" id="A0A1H7C580"/>
<accession>A0A1H7C580</accession>
<dbReference type="STRING" id="426757.SAMN04488127_3030"/>
<gene>
    <name evidence="1" type="ORF">SAMN04488127_3030</name>
</gene>
<dbReference type="EMBL" id="FNZF01000009">
    <property type="protein sequence ID" value="SEJ85033.1"/>
    <property type="molecule type" value="Genomic_DNA"/>
</dbReference>
<protein>
    <recommendedName>
        <fullName evidence="3">Anti-sigma-F factor Fin</fullName>
    </recommendedName>
</protein>
<proteinExistence type="predicted"/>
<dbReference type="InterPro" id="IPR020115">
    <property type="entry name" value="Fin"/>
</dbReference>
<reference evidence="2" key="1">
    <citation type="submission" date="2016-10" db="EMBL/GenBank/DDBJ databases">
        <authorList>
            <person name="Varghese N."/>
            <person name="Submissions S."/>
        </authorList>
    </citation>
    <scope>NUCLEOTIDE SEQUENCE [LARGE SCALE GENOMIC DNA]</scope>
    <source>
        <strain evidence="2">CGMCC 1.6763</strain>
    </source>
</reference>
<evidence type="ECO:0000313" key="2">
    <source>
        <dbReference type="Proteomes" id="UP000199200"/>
    </source>
</evidence>
<evidence type="ECO:0000313" key="1">
    <source>
        <dbReference type="EMBL" id="SEJ85033.1"/>
    </source>
</evidence>
<keyword evidence="2" id="KW-1185">Reference proteome</keyword>
<dbReference type="Proteomes" id="UP000199200">
    <property type="component" value="Unassembled WGS sequence"/>
</dbReference>
<name>A0A1H7C580_9BACL</name>
<dbReference type="Pfam" id="PF10955">
    <property type="entry name" value="Fin"/>
    <property type="match status" value="1"/>
</dbReference>
<dbReference type="GO" id="GO:0010468">
    <property type="term" value="P:regulation of gene expression"/>
    <property type="evidence" value="ECO:0007669"/>
    <property type="project" value="InterPro"/>
</dbReference>
<sequence length="89" mass="10097">MLLSILMGKEGGACMAIRYRCRHCETEIGKLPFGSADEARTLLRLGEEEAEEFILEGDDGDATVQCICNDCEQSLDRFPDYYSLQKWLQ</sequence>